<keyword evidence="13" id="KW-1185">Reference proteome</keyword>
<dbReference type="Gene3D" id="3.30.70.330">
    <property type="match status" value="2"/>
</dbReference>
<keyword evidence="7" id="KW-0539">Nucleus</keyword>
<dbReference type="PROSITE" id="PS50102">
    <property type="entry name" value="RRM"/>
    <property type="match status" value="2"/>
</dbReference>
<evidence type="ECO:0000256" key="3">
    <source>
        <dbReference type="ARBA" id="ARBA00008557"/>
    </source>
</evidence>
<dbReference type="GO" id="GO:0005737">
    <property type="term" value="C:cytoplasm"/>
    <property type="evidence" value="ECO:0007669"/>
    <property type="project" value="UniProtKB-SubCell"/>
</dbReference>
<feature type="compositionally biased region" description="Polar residues" evidence="9">
    <location>
        <begin position="446"/>
        <end position="467"/>
    </location>
</feature>
<organism evidence="12 13">
    <name type="scientific">Reticulomyxa filosa</name>
    <dbReference type="NCBI Taxonomy" id="46433"/>
    <lineage>
        <taxon>Eukaryota</taxon>
        <taxon>Sar</taxon>
        <taxon>Rhizaria</taxon>
        <taxon>Retaria</taxon>
        <taxon>Foraminifera</taxon>
        <taxon>Monothalamids</taxon>
        <taxon>Reticulomyxidae</taxon>
        <taxon>Reticulomyxa</taxon>
    </lineage>
</organism>
<evidence type="ECO:0000256" key="1">
    <source>
        <dbReference type="ARBA" id="ARBA00004123"/>
    </source>
</evidence>
<keyword evidence="4" id="KW-0963">Cytoplasm</keyword>
<protein>
    <submittedName>
        <fullName evidence="12">Apoptosis-promoting RNA-binding protein TIA-1/TIAR</fullName>
    </submittedName>
</protein>
<dbReference type="Gene3D" id="1.10.1900.10">
    <property type="entry name" value="c-terminal domain of poly(a) binding protein"/>
    <property type="match status" value="1"/>
</dbReference>
<dbReference type="OrthoDB" id="19742at2759"/>
<dbReference type="Proteomes" id="UP000023152">
    <property type="component" value="Unassembled WGS sequence"/>
</dbReference>
<proteinExistence type="inferred from homology"/>
<comment type="similarity">
    <text evidence="3">Belongs to the polyadenylate-binding protein type-1 family.</text>
</comment>
<comment type="caution">
    <text evidence="12">The sequence shown here is derived from an EMBL/GenBank/DDBJ whole genome shotgun (WGS) entry which is preliminary data.</text>
</comment>
<evidence type="ECO:0000256" key="9">
    <source>
        <dbReference type="SAM" id="MobiDB-lite"/>
    </source>
</evidence>
<dbReference type="SUPFAM" id="SSF54928">
    <property type="entry name" value="RNA-binding domain, RBD"/>
    <property type="match status" value="2"/>
</dbReference>
<accession>X6NJR6</accession>
<dbReference type="InterPro" id="IPR035979">
    <property type="entry name" value="RBD_domain_sf"/>
</dbReference>
<dbReference type="SMART" id="SM00360">
    <property type="entry name" value="RRM"/>
    <property type="match status" value="2"/>
</dbReference>
<dbReference type="GO" id="GO:0005634">
    <property type="term" value="C:nucleus"/>
    <property type="evidence" value="ECO:0007669"/>
    <property type="project" value="UniProtKB-SubCell"/>
</dbReference>
<feature type="compositionally biased region" description="Gly residues" evidence="9">
    <location>
        <begin position="398"/>
        <end position="411"/>
    </location>
</feature>
<dbReference type="EMBL" id="ASPP01007790">
    <property type="protein sequence ID" value="ETO26550.1"/>
    <property type="molecule type" value="Genomic_DNA"/>
</dbReference>
<evidence type="ECO:0000313" key="12">
    <source>
        <dbReference type="EMBL" id="ETO26550.1"/>
    </source>
</evidence>
<evidence type="ECO:0000259" key="10">
    <source>
        <dbReference type="PROSITE" id="PS50102"/>
    </source>
</evidence>
<sequence>VNKMLIANKQVFAEFFVPREERIQKTPWTNVYVKHIPLKMSEEEVKKFFEEKTGGKITSSHMFEKPMFGKSACLNFDTHESAAKVISQCKNKMQGIIDVMFVCMCICVCVLCLRLEQGVELLNNYEMKEFADEKENEKSIKLYVARCQKRSERNILLKTKARIHRGRPIVAPTENNLYVKPLAFNINDDKLRDIFASYGTIISAKIMRNSETGQSRGFGFVCFKHKEDASQALTKLNGATIEGTKLYVAKAQKKADRQQLLANRPRRQSPRRHPNSMMEQHPFYPQMGGFYSYPRAPQPPMHPAQFPHPQMPRPHPFNVPVPQIPLPMQMQSMGMPMPQFGFPHMRMPNPGFSGMQQNVAMQPQPQPSNSAAVAGGAAGSAAMRGGLMNSVGATSQGATGGRGIGPQGAGSQGMSSGTGAPATNYSQPTQAAAVPVQHNIFASAGQTGVEPSTQSRPIHSFPSQMSATEREAQPLTPQMLNNATAQERKRMIGERLFPKIQEVEPRLAGKITGMLLEMENTELLVLLNNKDQLRKKINEALSVLKEHHKKQSLRNSESQARQRAGSQGNQSASNRQTSASNN</sequence>
<dbReference type="InterPro" id="IPR012677">
    <property type="entry name" value="Nucleotide-bd_a/b_plait_sf"/>
</dbReference>
<gene>
    <name evidence="12" type="ORF">RFI_10587</name>
</gene>
<evidence type="ECO:0000256" key="4">
    <source>
        <dbReference type="ARBA" id="ARBA00022490"/>
    </source>
</evidence>
<evidence type="ECO:0000256" key="2">
    <source>
        <dbReference type="ARBA" id="ARBA00004496"/>
    </source>
</evidence>
<feature type="domain" description="PABC" evidence="11">
    <location>
        <begin position="472"/>
        <end position="549"/>
    </location>
</feature>
<evidence type="ECO:0000259" key="11">
    <source>
        <dbReference type="PROSITE" id="PS51309"/>
    </source>
</evidence>
<dbReference type="FunFam" id="1.10.1900.10:FF:000004">
    <property type="entry name" value="Polyadenylate-binding protein"/>
    <property type="match status" value="1"/>
</dbReference>
<evidence type="ECO:0000256" key="8">
    <source>
        <dbReference type="PROSITE-ProRule" id="PRU00176"/>
    </source>
</evidence>
<dbReference type="OMA" id="CKFGDIL"/>
<feature type="region of interest" description="Disordered" evidence="9">
    <location>
        <begin position="392"/>
        <end position="431"/>
    </location>
</feature>
<dbReference type="InterPro" id="IPR036053">
    <property type="entry name" value="PABP-dom"/>
</dbReference>
<keyword evidence="6 8" id="KW-0694">RNA-binding</keyword>
<feature type="compositionally biased region" description="Polar residues" evidence="9">
    <location>
        <begin position="412"/>
        <end position="430"/>
    </location>
</feature>
<feature type="region of interest" description="Disordered" evidence="9">
    <location>
        <begin position="546"/>
        <end position="582"/>
    </location>
</feature>
<evidence type="ECO:0000256" key="6">
    <source>
        <dbReference type="ARBA" id="ARBA00022884"/>
    </source>
</evidence>
<dbReference type="InterPro" id="IPR000504">
    <property type="entry name" value="RRM_dom"/>
</dbReference>
<dbReference type="SMART" id="SM00517">
    <property type="entry name" value="PolyA"/>
    <property type="match status" value="1"/>
</dbReference>
<name>X6NJR6_RETFI</name>
<dbReference type="Pfam" id="PF00658">
    <property type="entry name" value="MLLE"/>
    <property type="match status" value="1"/>
</dbReference>
<dbReference type="Pfam" id="PF00076">
    <property type="entry name" value="RRM_1"/>
    <property type="match status" value="2"/>
</dbReference>
<dbReference type="PANTHER" id="PTHR24012">
    <property type="entry name" value="RNA BINDING PROTEIN"/>
    <property type="match status" value="1"/>
</dbReference>
<dbReference type="PROSITE" id="PS51309">
    <property type="entry name" value="PABC"/>
    <property type="match status" value="1"/>
</dbReference>
<keyword evidence="5" id="KW-0677">Repeat</keyword>
<reference evidence="12 13" key="1">
    <citation type="journal article" date="2013" name="Curr. Biol.">
        <title>The Genome of the Foraminiferan Reticulomyxa filosa.</title>
        <authorList>
            <person name="Glockner G."/>
            <person name="Hulsmann N."/>
            <person name="Schleicher M."/>
            <person name="Noegel A.A."/>
            <person name="Eichinger L."/>
            <person name="Gallinger C."/>
            <person name="Pawlowski J."/>
            <person name="Sierra R."/>
            <person name="Euteneuer U."/>
            <person name="Pillet L."/>
            <person name="Moustafa A."/>
            <person name="Platzer M."/>
            <person name="Groth M."/>
            <person name="Szafranski K."/>
            <person name="Schliwa M."/>
        </authorList>
    </citation>
    <scope>NUCLEOTIDE SEQUENCE [LARGE SCALE GENOMIC DNA]</scope>
</reference>
<evidence type="ECO:0000313" key="13">
    <source>
        <dbReference type="Proteomes" id="UP000023152"/>
    </source>
</evidence>
<feature type="region of interest" description="Disordered" evidence="9">
    <location>
        <begin position="446"/>
        <end position="477"/>
    </location>
</feature>
<comment type="subcellular location">
    <subcellularLocation>
        <location evidence="2">Cytoplasm</location>
    </subcellularLocation>
    <subcellularLocation>
        <location evidence="1">Nucleus</location>
    </subcellularLocation>
</comment>
<feature type="domain" description="RRM" evidence="10">
    <location>
        <begin position="175"/>
        <end position="253"/>
    </location>
</feature>
<feature type="domain" description="RRM" evidence="10">
    <location>
        <begin position="29"/>
        <end position="147"/>
    </location>
</feature>
<dbReference type="FunFam" id="3.30.70.330:FF:000651">
    <property type="entry name" value="Poly(A) binding protein cytoplasmic 1 like"/>
    <property type="match status" value="1"/>
</dbReference>
<feature type="compositionally biased region" description="Basic residues" evidence="9">
    <location>
        <begin position="264"/>
        <end position="274"/>
    </location>
</feature>
<dbReference type="InterPro" id="IPR002004">
    <property type="entry name" value="PABP_HYD_C"/>
</dbReference>
<feature type="compositionally biased region" description="Polar residues" evidence="9">
    <location>
        <begin position="553"/>
        <end position="582"/>
    </location>
</feature>
<dbReference type="SUPFAM" id="SSF63570">
    <property type="entry name" value="PABC (PABP) domain"/>
    <property type="match status" value="1"/>
</dbReference>
<feature type="region of interest" description="Disordered" evidence="9">
    <location>
        <begin position="252"/>
        <end position="278"/>
    </location>
</feature>
<evidence type="ECO:0000256" key="5">
    <source>
        <dbReference type="ARBA" id="ARBA00022737"/>
    </source>
</evidence>
<feature type="non-terminal residue" evidence="12">
    <location>
        <position position="1"/>
    </location>
</feature>
<dbReference type="GO" id="GO:0003723">
    <property type="term" value="F:RNA binding"/>
    <property type="evidence" value="ECO:0007669"/>
    <property type="project" value="UniProtKB-UniRule"/>
</dbReference>
<dbReference type="AlphaFoldDB" id="X6NJR6"/>
<evidence type="ECO:0000256" key="7">
    <source>
        <dbReference type="ARBA" id="ARBA00023242"/>
    </source>
</evidence>